<dbReference type="InterPro" id="IPR023799">
    <property type="entry name" value="RbfA_dom_sf"/>
</dbReference>
<keyword evidence="1 2" id="KW-0690">Ribosome biogenesis</keyword>
<dbReference type="InterPro" id="IPR015946">
    <property type="entry name" value="KH_dom-like_a/b"/>
</dbReference>
<evidence type="ECO:0000256" key="2">
    <source>
        <dbReference type="HAMAP-Rule" id="MF_00003"/>
    </source>
</evidence>
<name>A0ABT3BPL4_9BACT</name>
<evidence type="ECO:0000313" key="4">
    <source>
        <dbReference type="Proteomes" id="UP001207252"/>
    </source>
</evidence>
<gene>
    <name evidence="2 3" type="primary">rbfA</name>
    <name evidence="3" type="ORF">OF365_01540</name>
</gene>
<protein>
    <recommendedName>
        <fullName evidence="2">Ribosome-binding factor A</fullName>
    </recommendedName>
</protein>
<comment type="function">
    <text evidence="2">One of several proteins that assist in the late maturation steps of the functional core of the 30S ribosomal subunit. Associates with free 30S ribosomal subunits (but not with 30S subunits that are part of 70S ribosomes or polysomes). Required for efficient processing of 16S rRNA. May interact with the 5'-terminal helix region of 16S rRNA.</text>
</comment>
<dbReference type="Pfam" id="PF02033">
    <property type="entry name" value="RBFA"/>
    <property type="match status" value="1"/>
</dbReference>
<organism evidence="3 4">
    <name type="scientific">Ureaplasma zalophigenitalium</name>
    <dbReference type="NCBI Taxonomy" id="907723"/>
    <lineage>
        <taxon>Bacteria</taxon>
        <taxon>Bacillati</taxon>
        <taxon>Mycoplasmatota</taxon>
        <taxon>Mycoplasmoidales</taxon>
        <taxon>Mycoplasmoidaceae</taxon>
        <taxon>Ureaplasma</taxon>
    </lineage>
</organism>
<comment type="caution">
    <text evidence="3">The sequence shown here is derived from an EMBL/GenBank/DDBJ whole genome shotgun (WGS) entry which is preliminary data.</text>
</comment>
<accession>A0ABT3BPL4</accession>
<proteinExistence type="inferred from homology"/>
<keyword evidence="4" id="KW-1185">Reference proteome</keyword>
<dbReference type="RefSeq" id="WP_263817851.1">
    <property type="nucleotide sequence ID" value="NZ_JAOXHJ010000002.1"/>
</dbReference>
<dbReference type="Gene3D" id="3.30.300.20">
    <property type="match status" value="1"/>
</dbReference>
<dbReference type="EMBL" id="JAOXHJ010000002">
    <property type="protein sequence ID" value="MCV3754047.1"/>
    <property type="molecule type" value="Genomic_DNA"/>
</dbReference>
<evidence type="ECO:0000256" key="1">
    <source>
        <dbReference type="ARBA" id="ARBA00022517"/>
    </source>
</evidence>
<evidence type="ECO:0000313" key="3">
    <source>
        <dbReference type="EMBL" id="MCV3754047.1"/>
    </source>
</evidence>
<reference evidence="3 4" key="1">
    <citation type="journal article" date="2020" name="Int. J. Syst. Evol. Microbiol.">
        <title>Ureaplasma miroungigenitalium sp. nov. isolated from northern elephant seals (Mirounga angustirostris) and Ureaplasma zalophigenitalium sp. nov. isolated from California sea lions (Zalophus californianus).</title>
        <authorList>
            <person name="Volokhov D.V."/>
            <person name="Gulland F.M."/>
            <person name="Gao Y."/>
            <person name="Chizhikov V.E."/>
        </authorList>
    </citation>
    <scope>NUCLEOTIDE SEQUENCE [LARGE SCALE GENOMIC DNA]</scope>
    <source>
        <strain evidence="3 4">CSL7644-GEN</strain>
    </source>
</reference>
<dbReference type="PANTHER" id="PTHR33515">
    <property type="entry name" value="RIBOSOME-BINDING FACTOR A, CHLOROPLASTIC-RELATED"/>
    <property type="match status" value="1"/>
</dbReference>
<dbReference type="InterPro" id="IPR000238">
    <property type="entry name" value="RbfA"/>
</dbReference>
<dbReference type="SUPFAM" id="SSF89919">
    <property type="entry name" value="Ribosome-binding factor A, RbfA"/>
    <property type="match status" value="1"/>
</dbReference>
<keyword evidence="2" id="KW-0963">Cytoplasm</keyword>
<dbReference type="NCBIfam" id="TIGR00082">
    <property type="entry name" value="rbfA"/>
    <property type="match status" value="1"/>
</dbReference>
<comment type="similarity">
    <text evidence="2">Belongs to the RbfA family.</text>
</comment>
<comment type="subcellular location">
    <subcellularLocation>
        <location evidence="2">Cytoplasm</location>
    </subcellularLocation>
</comment>
<comment type="subunit">
    <text evidence="2">Monomer. Binds 30S ribosomal subunits, but not 50S ribosomal subunits or 70S ribosomes.</text>
</comment>
<dbReference type="PANTHER" id="PTHR33515:SF1">
    <property type="entry name" value="RIBOSOME-BINDING FACTOR A, CHLOROPLASTIC-RELATED"/>
    <property type="match status" value="1"/>
</dbReference>
<dbReference type="Proteomes" id="UP001207252">
    <property type="component" value="Unassembled WGS sequence"/>
</dbReference>
<sequence>MSTKILKQEAFLKDMINDILATKVTNELANKARVTYVKLSSDLSVAKIYIDALSREHIQNVLEELNRVKGFVRSALAADWKHFKLPELLFFKDDTIDYAQHIEDLLKQINK</sequence>
<dbReference type="HAMAP" id="MF_00003">
    <property type="entry name" value="RbfA"/>
    <property type="match status" value="1"/>
</dbReference>